<evidence type="ECO:0000256" key="11">
    <source>
        <dbReference type="ARBA" id="ARBA00022840"/>
    </source>
</evidence>
<dbReference type="CDD" id="cd01098">
    <property type="entry name" value="PAN_AP_plant"/>
    <property type="match status" value="1"/>
</dbReference>
<keyword evidence="3" id="KW-0723">Serine/threonine-protein kinase</keyword>
<dbReference type="PROSITE" id="PS00108">
    <property type="entry name" value="PROTEIN_KINASE_ST"/>
    <property type="match status" value="1"/>
</dbReference>
<accession>A0A5B7BMV9</accession>
<evidence type="ECO:0000256" key="19">
    <source>
        <dbReference type="PROSITE-ProRule" id="PRU10141"/>
    </source>
</evidence>
<dbReference type="FunFam" id="1.10.510.10:FF:000248">
    <property type="entry name" value="S-receptor-like kinase 5"/>
    <property type="match status" value="1"/>
</dbReference>
<evidence type="ECO:0000256" key="12">
    <source>
        <dbReference type="ARBA" id="ARBA00022989"/>
    </source>
</evidence>
<comment type="subcellular location">
    <subcellularLocation>
        <location evidence="1">Membrane</location>
        <topology evidence="1">Single-pass type I membrane protein</topology>
    </subcellularLocation>
</comment>
<comment type="catalytic activity">
    <reaction evidence="17">
        <text>L-threonyl-[protein] + ATP = O-phospho-L-threonyl-[protein] + ADP + H(+)</text>
        <dbReference type="Rhea" id="RHEA:46608"/>
        <dbReference type="Rhea" id="RHEA-COMP:11060"/>
        <dbReference type="Rhea" id="RHEA-COMP:11605"/>
        <dbReference type="ChEBI" id="CHEBI:15378"/>
        <dbReference type="ChEBI" id="CHEBI:30013"/>
        <dbReference type="ChEBI" id="CHEBI:30616"/>
        <dbReference type="ChEBI" id="CHEBI:61977"/>
        <dbReference type="ChEBI" id="CHEBI:456216"/>
        <dbReference type="EC" id="2.7.11.1"/>
    </reaction>
</comment>
<evidence type="ECO:0000256" key="8">
    <source>
        <dbReference type="ARBA" id="ARBA00022734"/>
    </source>
</evidence>
<evidence type="ECO:0000256" key="13">
    <source>
        <dbReference type="ARBA" id="ARBA00023136"/>
    </source>
</evidence>
<dbReference type="InterPro" id="IPR008271">
    <property type="entry name" value="Ser/Thr_kinase_AS"/>
</dbReference>
<dbReference type="SUPFAM" id="SSF51110">
    <property type="entry name" value="alpha-D-mannose-specific plant lectins"/>
    <property type="match status" value="1"/>
</dbReference>
<reference evidence="23" key="1">
    <citation type="submission" date="2019-08" db="EMBL/GenBank/DDBJ databases">
        <title>Reference gene set and small RNA set construction with multiple tissues from Davidia involucrata Baill.</title>
        <authorList>
            <person name="Yang H."/>
            <person name="Zhou C."/>
            <person name="Li G."/>
            <person name="Wang J."/>
            <person name="Gao P."/>
            <person name="Wang M."/>
            <person name="Wang R."/>
            <person name="Zhao Y."/>
        </authorList>
    </citation>
    <scope>NUCLEOTIDE SEQUENCE</scope>
    <source>
        <tissue evidence="23">Mixed with DoveR01_LX</tissue>
    </source>
</reference>
<dbReference type="InterPro" id="IPR003609">
    <property type="entry name" value="Pan_app"/>
</dbReference>
<dbReference type="SUPFAM" id="SSF56112">
    <property type="entry name" value="Protein kinase-like (PK-like)"/>
    <property type="match status" value="1"/>
</dbReference>
<evidence type="ECO:0000256" key="5">
    <source>
        <dbReference type="ARBA" id="ARBA00022679"/>
    </source>
</evidence>
<keyword evidence="14" id="KW-1015">Disulfide bond</keyword>
<dbReference type="Gene3D" id="3.30.200.20">
    <property type="entry name" value="Phosphorylase Kinase, domain 1"/>
    <property type="match status" value="1"/>
</dbReference>
<dbReference type="EC" id="2.7.11.1" evidence="2"/>
<dbReference type="InterPro" id="IPR051343">
    <property type="entry name" value="G-type_lectin_kinases/EP1-like"/>
</dbReference>
<keyword evidence="12 20" id="KW-1133">Transmembrane helix</keyword>
<evidence type="ECO:0000256" key="15">
    <source>
        <dbReference type="ARBA" id="ARBA00023170"/>
    </source>
</evidence>
<keyword evidence="5 23" id="KW-0808">Transferase</keyword>
<evidence type="ECO:0000256" key="20">
    <source>
        <dbReference type="SAM" id="Phobius"/>
    </source>
</evidence>
<evidence type="ECO:0000256" key="7">
    <source>
        <dbReference type="ARBA" id="ARBA00022729"/>
    </source>
</evidence>
<keyword evidence="4" id="KW-0597">Phosphoprotein</keyword>
<protein>
    <recommendedName>
        <fullName evidence="2">non-specific serine/threonine protein kinase</fullName>
        <ecNumber evidence="2">2.7.11.1</ecNumber>
    </recommendedName>
</protein>
<dbReference type="InterPro" id="IPR017441">
    <property type="entry name" value="Protein_kinase_ATP_BS"/>
</dbReference>
<dbReference type="GO" id="GO:0004674">
    <property type="term" value="F:protein serine/threonine kinase activity"/>
    <property type="evidence" value="ECO:0007669"/>
    <property type="project" value="UniProtKB-KW"/>
</dbReference>
<dbReference type="InterPro" id="IPR036426">
    <property type="entry name" value="Bulb-type_lectin_dom_sf"/>
</dbReference>
<dbReference type="GO" id="GO:0005524">
    <property type="term" value="F:ATP binding"/>
    <property type="evidence" value="ECO:0007669"/>
    <property type="project" value="UniProtKB-UniRule"/>
</dbReference>
<evidence type="ECO:0000256" key="4">
    <source>
        <dbReference type="ARBA" id="ARBA00022553"/>
    </source>
</evidence>
<proteinExistence type="predicted"/>
<feature type="transmembrane region" description="Helical" evidence="20">
    <location>
        <begin position="293"/>
        <end position="320"/>
    </location>
</feature>
<keyword evidence="7" id="KW-0732">Signal</keyword>
<evidence type="ECO:0000256" key="14">
    <source>
        <dbReference type="ARBA" id="ARBA00023157"/>
    </source>
</evidence>
<name>A0A5B7BMV9_DAVIN</name>
<dbReference type="SMART" id="SM00220">
    <property type="entry name" value="S_TKc"/>
    <property type="match status" value="1"/>
</dbReference>
<evidence type="ECO:0000256" key="1">
    <source>
        <dbReference type="ARBA" id="ARBA00004479"/>
    </source>
</evidence>
<keyword evidence="9 19" id="KW-0547">Nucleotide-binding</keyword>
<evidence type="ECO:0000256" key="3">
    <source>
        <dbReference type="ARBA" id="ARBA00022527"/>
    </source>
</evidence>
<evidence type="ECO:0000259" key="22">
    <source>
        <dbReference type="PROSITE" id="PS50948"/>
    </source>
</evidence>
<dbReference type="EMBL" id="GHES01039723">
    <property type="protein sequence ID" value="MPA70282.1"/>
    <property type="molecule type" value="Transcribed_RNA"/>
</dbReference>
<dbReference type="PROSITE" id="PS00107">
    <property type="entry name" value="PROTEIN_KINASE_ATP"/>
    <property type="match status" value="1"/>
</dbReference>
<evidence type="ECO:0000256" key="6">
    <source>
        <dbReference type="ARBA" id="ARBA00022692"/>
    </source>
</evidence>
<dbReference type="PANTHER" id="PTHR47976:SF30">
    <property type="entry name" value="RECEPTOR-LIKE SERINE_THREONINE-PROTEIN KINASE"/>
    <property type="match status" value="1"/>
</dbReference>
<dbReference type="Pfam" id="PF08276">
    <property type="entry name" value="PAN_2"/>
    <property type="match status" value="1"/>
</dbReference>
<keyword evidence="10 23" id="KW-0418">Kinase</keyword>
<dbReference type="PROSITE" id="PS50948">
    <property type="entry name" value="PAN"/>
    <property type="match status" value="1"/>
</dbReference>
<sequence length="663" mass="74051">MLLDAKNVVKWQSFDHPTDTWLPNQEILLGKRLTARTSSSNLSTGLYYLSVTDYGADAYFDSNHYVSLNWDFVNNMGDSGSIEVTRGRGDHLVRFNLKNVTQSGFLYIMLEPDGHLNVYRLNQTQTTYGLGFDVKLSDNLLDDDYTNVGNCGYPTVCGRYGVCSNGQCSCPGSGTGGNATYFMLSHDWQPTLGCTPVTPLSCNNTQLHTFLELKDVAYPAILHFYPSYMDVESCKKACLNNCSCKAAFFRYNENISLPGECSLHSGLYSLMTLEGTYAFIKVQRSQSKRKFSLVLKLVTSLSVGLVIIIIIFVAGACYYYKMLRKSSYIEEDDDQVIGSLTKFSLIELKYATQDFQKRLGRGGFGSVFEGILGDGTRVAVKRLDSKGQGRREFLAEVNTIGSIHHFNLVRLIGYCIQKSDRLLVYEHLCNGSLDKWIFKRDHQATTLSWGIRRKIINGIAKGLDYLHVHCNPNIIHFDIKPQNILLDADFNAKISDFGLAKLIDRDQSQVLTAFKGTFGYVAPELFKGTNISVKADVFSFGIVLLEIVCGRKNVDSSQSELLIDIVKERAEMDQLNDIVDEDMQCHKEDATKMIKIAVWCLQAHDRRPSMSVVVKVLEGLVDMDSAANYCFSTMAHTETHLQANLGVPTDSTPLVASILSGPR</sequence>
<gene>
    <name evidence="23" type="ORF">Din_039723</name>
</gene>
<dbReference type="InterPro" id="IPR000719">
    <property type="entry name" value="Prot_kinase_dom"/>
</dbReference>
<evidence type="ECO:0000256" key="9">
    <source>
        <dbReference type="ARBA" id="ARBA00022741"/>
    </source>
</evidence>
<feature type="binding site" evidence="19">
    <location>
        <position position="381"/>
    </location>
    <ligand>
        <name>ATP</name>
        <dbReference type="ChEBI" id="CHEBI:30616"/>
    </ligand>
</feature>
<dbReference type="Pfam" id="PF00069">
    <property type="entry name" value="Pkinase"/>
    <property type="match status" value="1"/>
</dbReference>
<dbReference type="GO" id="GO:0016020">
    <property type="term" value="C:membrane"/>
    <property type="evidence" value="ECO:0007669"/>
    <property type="project" value="UniProtKB-SubCell"/>
</dbReference>
<keyword evidence="11 19" id="KW-0067">ATP-binding</keyword>
<dbReference type="FunFam" id="3.30.200.20:FF:000178">
    <property type="entry name" value="serine/threonine-protein kinase PBS1-like"/>
    <property type="match status" value="1"/>
</dbReference>
<dbReference type="GO" id="GO:0030246">
    <property type="term" value="F:carbohydrate binding"/>
    <property type="evidence" value="ECO:0007669"/>
    <property type="project" value="UniProtKB-KW"/>
</dbReference>
<feature type="domain" description="Protein kinase" evidence="21">
    <location>
        <begin position="353"/>
        <end position="621"/>
    </location>
</feature>
<keyword evidence="13 20" id="KW-0472">Membrane</keyword>
<keyword evidence="6 20" id="KW-0812">Transmembrane</keyword>
<dbReference type="Gene3D" id="1.10.510.10">
    <property type="entry name" value="Transferase(Phosphotransferase) domain 1"/>
    <property type="match status" value="1"/>
</dbReference>
<dbReference type="InterPro" id="IPR011009">
    <property type="entry name" value="Kinase-like_dom_sf"/>
</dbReference>
<feature type="domain" description="Apple" evidence="22">
    <location>
        <begin position="202"/>
        <end position="283"/>
    </location>
</feature>
<evidence type="ECO:0000256" key="16">
    <source>
        <dbReference type="ARBA" id="ARBA00023180"/>
    </source>
</evidence>
<evidence type="ECO:0000256" key="17">
    <source>
        <dbReference type="ARBA" id="ARBA00047899"/>
    </source>
</evidence>
<evidence type="ECO:0000256" key="2">
    <source>
        <dbReference type="ARBA" id="ARBA00012513"/>
    </source>
</evidence>
<keyword evidence="16" id="KW-0325">Glycoprotein</keyword>
<organism evidence="23">
    <name type="scientific">Davidia involucrata</name>
    <name type="common">Dove tree</name>
    <dbReference type="NCBI Taxonomy" id="16924"/>
    <lineage>
        <taxon>Eukaryota</taxon>
        <taxon>Viridiplantae</taxon>
        <taxon>Streptophyta</taxon>
        <taxon>Embryophyta</taxon>
        <taxon>Tracheophyta</taxon>
        <taxon>Spermatophyta</taxon>
        <taxon>Magnoliopsida</taxon>
        <taxon>eudicotyledons</taxon>
        <taxon>Gunneridae</taxon>
        <taxon>Pentapetalae</taxon>
        <taxon>asterids</taxon>
        <taxon>Cornales</taxon>
        <taxon>Nyssaceae</taxon>
        <taxon>Davidia</taxon>
    </lineage>
</organism>
<evidence type="ECO:0000256" key="10">
    <source>
        <dbReference type="ARBA" id="ARBA00022777"/>
    </source>
</evidence>
<keyword evidence="8 23" id="KW-0430">Lectin</keyword>
<dbReference type="PROSITE" id="PS50011">
    <property type="entry name" value="PROTEIN_KINASE_DOM"/>
    <property type="match status" value="1"/>
</dbReference>
<evidence type="ECO:0000259" key="21">
    <source>
        <dbReference type="PROSITE" id="PS50011"/>
    </source>
</evidence>
<dbReference type="PANTHER" id="PTHR47976">
    <property type="entry name" value="G-TYPE LECTIN S-RECEPTOR-LIKE SERINE/THREONINE-PROTEIN KINASE SD2-5"/>
    <property type="match status" value="1"/>
</dbReference>
<dbReference type="AlphaFoldDB" id="A0A5B7BMV9"/>
<dbReference type="GO" id="GO:0106310">
    <property type="term" value="F:protein serine kinase activity"/>
    <property type="evidence" value="ECO:0007669"/>
    <property type="project" value="RHEA"/>
</dbReference>
<evidence type="ECO:0000313" key="23">
    <source>
        <dbReference type="EMBL" id="MPA70282.1"/>
    </source>
</evidence>
<evidence type="ECO:0000256" key="18">
    <source>
        <dbReference type="ARBA" id="ARBA00048679"/>
    </source>
</evidence>
<comment type="catalytic activity">
    <reaction evidence="18">
        <text>L-seryl-[protein] + ATP = O-phospho-L-seryl-[protein] + ADP + H(+)</text>
        <dbReference type="Rhea" id="RHEA:17989"/>
        <dbReference type="Rhea" id="RHEA-COMP:9863"/>
        <dbReference type="Rhea" id="RHEA-COMP:11604"/>
        <dbReference type="ChEBI" id="CHEBI:15378"/>
        <dbReference type="ChEBI" id="CHEBI:29999"/>
        <dbReference type="ChEBI" id="CHEBI:30616"/>
        <dbReference type="ChEBI" id="CHEBI:83421"/>
        <dbReference type="ChEBI" id="CHEBI:456216"/>
        <dbReference type="EC" id="2.7.11.1"/>
    </reaction>
</comment>
<keyword evidence="15 23" id="KW-0675">Receptor</keyword>